<dbReference type="InterPro" id="IPR036683">
    <property type="entry name" value="CO_DH_flav_C_dom_sf"/>
</dbReference>
<keyword evidence="1" id="KW-0285">Flavoprotein</keyword>
<keyword evidence="6" id="KW-1185">Reference proteome</keyword>
<name>A0ABU3S822_9HYPH</name>
<dbReference type="SUPFAM" id="SSF56176">
    <property type="entry name" value="FAD-binding/transporter-associated domain-like"/>
    <property type="match status" value="1"/>
</dbReference>
<dbReference type="RefSeq" id="WP_316018394.1">
    <property type="nucleotide sequence ID" value="NZ_JAWDID010000014.1"/>
</dbReference>
<dbReference type="Gene3D" id="3.30.390.50">
    <property type="entry name" value="CO dehydrogenase flavoprotein, C-terminal domain"/>
    <property type="match status" value="1"/>
</dbReference>
<keyword evidence="2" id="KW-0274">FAD</keyword>
<dbReference type="Gene3D" id="3.30.465.10">
    <property type="match status" value="1"/>
</dbReference>
<dbReference type="PANTHER" id="PTHR42659">
    <property type="entry name" value="XANTHINE DEHYDROGENASE SUBUNIT C-RELATED"/>
    <property type="match status" value="1"/>
</dbReference>
<evidence type="ECO:0000313" key="6">
    <source>
        <dbReference type="Proteomes" id="UP001254257"/>
    </source>
</evidence>
<organism evidence="5 6">
    <name type="scientific">Bosea rubneri</name>
    <dbReference type="NCBI Taxonomy" id="3075434"/>
    <lineage>
        <taxon>Bacteria</taxon>
        <taxon>Pseudomonadati</taxon>
        <taxon>Pseudomonadota</taxon>
        <taxon>Alphaproteobacteria</taxon>
        <taxon>Hyphomicrobiales</taxon>
        <taxon>Boseaceae</taxon>
        <taxon>Bosea</taxon>
    </lineage>
</organism>
<dbReference type="InterPro" id="IPR016167">
    <property type="entry name" value="FAD-bd_PCMH_sub1"/>
</dbReference>
<dbReference type="Pfam" id="PF03450">
    <property type="entry name" value="CO_deh_flav_C"/>
    <property type="match status" value="1"/>
</dbReference>
<feature type="domain" description="FAD-binding PCMH-type" evidence="4">
    <location>
        <begin position="1"/>
        <end position="176"/>
    </location>
</feature>
<gene>
    <name evidence="5" type="ORF">RKE40_11565</name>
</gene>
<dbReference type="InterPro" id="IPR016166">
    <property type="entry name" value="FAD-bd_PCMH"/>
</dbReference>
<dbReference type="Pfam" id="PF00941">
    <property type="entry name" value="FAD_binding_5"/>
    <property type="match status" value="1"/>
</dbReference>
<dbReference type="EMBL" id="JAWDID010000014">
    <property type="protein sequence ID" value="MDU0340527.1"/>
    <property type="molecule type" value="Genomic_DNA"/>
</dbReference>
<evidence type="ECO:0000256" key="2">
    <source>
        <dbReference type="ARBA" id="ARBA00022827"/>
    </source>
</evidence>
<dbReference type="SUPFAM" id="SSF55447">
    <property type="entry name" value="CO dehydrogenase flavoprotein C-terminal domain-like"/>
    <property type="match status" value="1"/>
</dbReference>
<dbReference type="Proteomes" id="UP001254257">
    <property type="component" value="Unassembled WGS sequence"/>
</dbReference>
<dbReference type="InterPro" id="IPR005107">
    <property type="entry name" value="CO_DH_flav_C"/>
</dbReference>
<dbReference type="InterPro" id="IPR051312">
    <property type="entry name" value="Diverse_Substr_Oxidored"/>
</dbReference>
<proteinExistence type="predicted"/>
<sequence length="286" mass="30181">MKPAPFDYHAPGTLAEAVGLLASLENAKLLAGGQSLVPMMNFRYLLPDHLIDLNGIAELAGITLLGDRLRIGAMTRQRELEFSAIVAQRCPLLKEALAHVGHRQTRNRGTIGGSLSHFDPSAEQPTVCAAHDAVVEIASPGGTRRVPFAEFGLDFMTTAVGPDEVLSAIELPLWSPGHGWGFHEFARRRGDFAIVASAALIERDGSGRIARASVTLAGTGTGPLRLPRLEDALVGTVPEAGALAEAAELAGEIDAVSDIHASGDYRRHLARVLTGRALADAARRGG</sequence>
<reference evidence="5 6" key="1">
    <citation type="submission" date="2023-09" db="EMBL/GenBank/DDBJ databases">
        <title>Whole genome shotgun sequencing (WGS) of Bosea sp. ZW T0_25, isolated from stored onions (Allium cepa).</title>
        <authorList>
            <person name="Stoll D.A."/>
            <person name="Huch M."/>
        </authorList>
    </citation>
    <scope>NUCLEOTIDE SEQUENCE [LARGE SCALE GENOMIC DNA]</scope>
    <source>
        <strain evidence="5 6">ZW T0_25</strain>
    </source>
</reference>
<dbReference type="InterPro" id="IPR016169">
    <property type="entry name" value="FAD-bd_PCMH_sub2"/>
</dbReference>
<comment type="caution">
    <text evidence="5">The sequence shown here is derived from an EMBL/GenBank/DDBJ whole genome shotgun (WGS) entry which is preliminary data.</text>
</comment>
<dbReference type="InterPro" id="IPR036318">
    <property type="entry name" value="FAD-bd_PCMH-like_sf"/>
</dbReference>
<evidence type="ECO:0000259" key="4">
    <source>
        <dbReference type="PROSITE" id="PS51387"/>
    </source>
</evidence>
<dbReference type="InterPro" id="IPR002346">
    <property type="entry name" value="Mopterin_DH_FAD-bd"/>
</dbReference>
<dbReference type="PROSITE" id="PS51387">
    <property type="entry name" value="FAD_PCMH"/>
    <property type="match status" value="1"/>
</dbReference>
<protein>
    <submittedName>
        <fullName evidence="5">Xanthine dehydrogenase family protein subunit M</fullName>
    </submittedName>
</protein>
<dbReference type="SMART" id="SM01092">
    <property type="entry name" value="CO_deh_flav_C"/>
    <property type="match status" value="1"/>
</dbReference>
<evidence type="ECO:0000313" key="5">
    <source>
        <dbReference type="EMBL" id="MDU0340527.1"/>
    </source>
</evidence>
<dbReference type="Gene3D" id="3.30.43.10">
    <property type="entry name" value="Uridine Diphospho-n-acetylenolpyruvylglucosamine Reductase, domain 2"/>
    <property type="match status" value="1"/>
</dbReference>
<accession>A0ABU3S822</accession>
<keyword evidence="3" id="KW-0560">Oxidoreductase</keyword>
<evidence type="ECO:0000256" key="1">
    <source>
        <dbReference type="ARBA" id="ARBA00022630"/>
    </source>
</evidence>
<evidence type="ECO:0000256" key="3">
    <source>
        <dbReference type="ARBA" id="ARBA00023002"/>
    </source>
</evidence>
<dbReference type="PANTHER" id="PTHR42659:SF2">
    <property type="entry name" value="XANTHINE DEHYDROGENASE SUBUNIT C-RELATED"/>
    <property type="match status" value="1"/>
</dbReference>